<organism evidence="4 5">
    <name type="scientific">Cinchona calisaya</name>
    <dbReference type="NCBI Taxonomy" id="153742"/>
    <lineage>
        <taxon>Eukaryota</taxon>
        <taxon>Viridiplantae</taxon>
        <taxon>Streptophyta</taxon>
        <taxon>Embryophyta</taxon>
        <taxon>Tracheophyta</taxon>
        <taxon>Spermatophyta</taxon>
        <taxon>Magnoliopsida</taxon>
        <taxon>eudicotyledons</taxon>
        <taxon>Gunneridae</taxon>
        <taxon>Pentapetalae</taxon>
        <taxon>asterids</taxon>
        <taxon>lamiids</taxon>
        <taxon>Gentianales</taxon>
        <taxon>Rubiaceae</taxon>
        <taxon>Cinchonoideae</taxon>
        <taxon>Cinchoneae</taxon>
        <taxon>Cinchona</taxon>
    </lineage>
</organism>
<accession>A0ABD2Z9R7</accession>
<comment type="pathway">
    <text evidence="2">Purine metabolism; AMP biosynthesis via de novo pathway; AMP from IMP: step 2/2.</text>
</comment>
<feature type="domain" description="Adenylosuccinate lyase PurB C-terminal" evidence="3">
    <location>
        <begin position="72"/>
        <end position="125"/>
    </location>
</feature>
<dbReference type="PANTHER" id="PTHR43411">
    <property type="entry name" value="ADENYLOSUCCINATE LYASE"/>
    <property type="match status" value="1"/>
</dbReference>
<protein>
    <recommendedName>
        <fullName evidence="3">Adenylosuccinate lyase PurB C-terminal domain-containing protein</fullName>
    </recommendedName>
</protein>
<comment type="caution">
    <text evidence="4">The sequence shown here is derived from an EMBL/GenBank/DDBJ whole genome shotgun (WGS) entry which is preliminary data.</text>
</comment>
<evidence type="ECO:0000256" key="1">
    <source>
        <dbReference type="ARBA" id="ARBA00004706"/>
    </source>
</evidence>
<dbReference type="AlphaFoldDB" id="A0ABD2Z9R7"/>
<dbReference type="Gene3D" id="1.10.40.30">
    <property type="entry name" value="Fumarase/aspartase (C-terminal domain)"/>
    <property type="match status" value="1"/>
</dbReference>
<dbReference type="EMBL" id="JBJUIK010000010">
    <property type="protein sequence ID" value="KAL3515858.1"/>
    <property type="molecule type" value="Genomic_DNA"/>
</dbReference>
<evidence type="ECO:0000313" key="4">
    <source>
        <dbReference type="EMBL" id="KAL3515858.1"/>
    </source>
</evidence>
<evidence type="ECO:0000259" key="3">
    <source>
        <dbReference type="Pfam" id="PF08328"/>
    </source>
</evidence>
<evidence type="ECO:0000256" key="2">
    <source>
        <dbReference type="ARBA" id="ARBA00004734"/>
    </source>
</evidence>
<evidence type="ECO:0000313" key="5">
    <source>
        <dbReference type="Proteomes" id="UP001630127"/>
    </source>
</evidence>
<gene>
    <name evidence="4" type="ORF">ACH5RR_022760</name>
</gene>
<dbReference type="Proteomes" id="UP001630127">
    <property type="component" value="Unassembled WGS sequence"/>
</dbReference>
<sequence>MEKKRVADDHEVEPAVPKRVDRFGFVKQEQNPSEGLTRSRSASEFGRSLNVINSKVSITAKDKFHYPLELAVMRRYGVPEPYEKLKELTRGRGVTQDSMREFIRSLDIPGDAKMTLLNLTPHTYVGAAAELAKNIKTTINLVNGDRVLSVKSDKVR</sequence>
<comment type="pathway">
    <text evidence="1">Purine metabolism; IMP biosynthesis via de novo pathway; 5-amino-1-(5-phospho-D-ribosyl)imidazole-4-carboxamide from 5-amino-1-(5-phospho-D-ribosyl)imidazole-4-carboxylate: step 2/2.</text>
</comment>
<keyword evidence="5" id="KW-1185">Reference proteome</keyword>
<dbReference type="PANTHER" id="PTHR43411:SF1">
    <property type="entry name" value="ADENYLOSUCCINATE LYASE"/>
    <property type="match status" value="1"/>
</dbReference>
<dbReference type="InterPro" id="IPR047136">
    <property type="entry name" value="PurB_bact"/>
</dbReference>
<name>A0ABD2Z9R7_9GENT</name>
<dbReference type="InterPro" id="IPR013539">
    <property type="entry name" value="PurB_C"/>
</dbReference>
<dbReference type="Pfam" id="PF08328">
    <property type="entry name" value="ASL_C"/>
    <property type="match status" value="1"/>
</dbReference>
<reference evidence="4 5" key="1">
    <citation type="submission" date="2024-11" db="EMBL/GenBank/DDBJ databases">
        <title>A near-complete genome assembly of Cinchona calisaya.</title>
        <authorList>
            <person name="Lian D.C."/>
            <person name="Zhao X.W."/>
            <person name="Wei L."/>
        </authorList>
    </citation>
    <scope>NUCLEOTIDE SEQUENCE [LARGE SCALE GENOMIC DNA]</scope>
    <source>
        <tissue evidence="4">Nenye</tissue>
    </source>
</reference>
<proteinExistence type="predicted"/>